<comment type="caution">
    <text evidence="2">The sequence shown here is derived from an EMBL/GenBank/DDBJ whole genome shotgun (WGS) entry which is preliminary data.</text>
</comment>
<evidence type="ECO:0000256" key="1">
    <source>
        <dbReference type="SAM" id="Phobius"/>
    </source>
</evidence>
<accession>A0A8X7BD20</accession>
<keyword evidence="1" id="KW-0812">Transmembrane</keyword>
<keyword evidence="1" id="KW-1133">Transmembrane helix</keyword>
<sequence length="115" mass="12745">MAVWVASFVRDGFVGCAIMCDDFMGCVMCLMALLPLRWIDGVTTAAVLLHCCTHLLKLNSKSVPQYQMRVRAYCAPPSISGHRALRCMSGSPDQVVSLKRDPQCLRHQASLVLIY</sequence>
<organism evidence="2 3">
    <name type="scientific">Trichonephila clavipes</name>
    <name type="common">Golden silk orbweaver</name>
    <name type="synonym">Nephila clavipes</name>
    <dbReference type="NCBI Taxonomy" id="2585209"/>
    <lineage>
        <taxon>Eukaryota</taxon>
        <taxon>Metazoa</taxon>
        <taxon>Ecdysozoa</taxon>
        <taxon>Arthropoda</taxon>
        <taxon>Chelicerata</taxon>
        <taxon>Arachnida</taxon>
        <taxon>Araneae</taxon>
        <taxon>Araneomorphae</taxon>
        <taxon>Entelegynae</taxon>
        <taxon>Araneoidea</taxon>
        <taxon>Nephilidae</taxon>
        <taxon>Trichonephila</taxon>
    </lineage>
</organism>
<evidence type="ECO:0000313" key="2">
    <source>
        <dbReference type="EMBL" id="GFY26194.1"/>
    </source>
</evidence>
<evidence type="ECO:0000313" key="3">
    <source>
        <dbReference type="Proteomes" id="UP000887159"/>
    </source>
</evidence>
<name>A0A8X7BD20_TRICX</name>
<feature type="transmembrane region" description="Helical" evidence="1">
    <location>
        <begin position="12"/>
        <end position="34"/>
    </location>
</feature>
<gene>
    <name evidence="2" type="ORF">TNCV_355101</name>
</gene>
<dbReference type="EMBL" id="BMAU01021374">
    <property type="protein sequence ID" value="GFY26194.1"/>
    <property type="molecule type" value="Genomic_DNA"/>
</dbReference>
<keyword evidence="3" id="KW-1185">Reference proteome</keyword>
<dbReference type="Proteomes" id="UP000887159">
    <property type="component" value="Unassembled WGS sequence"/>
</dbReference>
<keyword evidence="1" id="KW-0472">Membrane</keyword>
<reference evidence="2" key="1">
    <citation type="submission" date="2020-08" db="EMBL/GenBank/DDBJ databases">
        <title>Multicomponent nature underlies the extraordinary mechanical properties of spider dragline silk.</title>
        <authorList>
            <person name="Kono N."/>
            <person name="Nakamura H."/>
            <person name="Mori M."/>
            <person name="Yoshida Y."/>
            <person name="Ohtoshi R."/>
            <person name="Malay A.D."/>
            <person name="Moran D.A.P."/>
            <person name="Tomita M."/>
            <person name="Numata K."/>
            <person name="Arakawa K."/>
        </authorList>
    </citation>
    <scope>NUCLEOTIDE SEQUENCE</scope>
</reference>
<protein>
    <submittedName>
        <fullName evidence="2">Uncharacterized protein</fullName>
    </submittedName>
</protein>
<proteinExistence type="predicted"/>
<dbReference type="AlphaFoldDB" id="A0A8X7BD20"/>